<protein>
    <submittedName>
        <fullName evidence="1">Uncharacterized protein</fullName>
    </submittedName>
</protein>
<name>A0ACD5USQ3_AVESA</name>
<evidence type="ECO:0000313" key="1">
    <source>
        <dbReference type="EnsemblPlants" id="AVESA.00010b.r2.2CG0314310.1.CDS"/>
    </source>
</evidence>
<evidence type="ECO:0000313" key="2">
    <source>
        <dbReference type="Proteomes" id="UP001732700"/>
    </source>
</evidence>
<proteinExistence type="predicted"/>
<dbReference type="Proteomes" id="UP001732700">
    <property type="component" value="Chromosome 2C"/>
</dbReference>
<organism evidence="1 2">
    <name type="scientific">Avena sativa</name>
    <name type="common">Oat</name>
    <dbReference type="NCBI Taxonomy" id="4498"/>
    <lineage>
        <taxon>Eukaryota</taxon>
        <taxon>Viridiplantae</taxon>
        <taxon>Streptophyta</taxon>
        <taxon>Embryophyta</taxon>
        <taxon>Tracheophyta</taxon>
        <taxon>Spermatophyta</taxon>
        <taxon>Magnoliopsida</taxon>
        <taxon>Liliopsida</taxon>
        <taxon>Poales</taxon>
        <taxon>Poaceae</taxon>
        <taxon>BOP clade</taxon>
        <taxon>Pooideae</taxon>
        <taxon>Poodae</taxon>
        <taxon>Poeae</taxon>
        <taxon>Poeae Chloroplast Group 1 (Aveneae type)</taxon>
        <taxon>Aveninae</taxon>
        <taxon>Avena</taxon>
    </lineage>
</organism>
<dbReference type="EnsemblPlants" id="AVESA.00010b.r2.2CG0314310.1">
    <property type="protein sequence ID" value="AVESA.00010b.r2.2CG0314310.1.CDS"/>
    <property type="gene ID" value="AVESA.00010b.r2.2CG0314310"/>
</dbReference>
<sequence>MALEYSSDATVKRLCLPADDEHNQHDAVPVAAAALDHLSELPEALQLHILSFLPLKSAILTSSLSSSWRHLWERRWQDDKNPSSLHHHLLPYSSPSPKKLLDSLELRQSQGQGRLDCYSLVIDTPAMSARRFSRYLAASAGCGVEDLCVELRSPPSPATLRFPFPTVAAASPVLARLSLRGIEVSGLNSRAVRPCSALETVRFHSVHIDDRGLARMLALCPRLRVLGLHSCDGLRRITVTAVMGTRLNLRSVTIAECSRVVEVDVAVVSSLRSFRYSGGFLSSFYLPSDACFADLYIRFGVQRSRNVLICKKVFSEWFETHVCSKLTALTICSNVLFVVSSLPNAIGHAESAKMGDFFKSMTELQLLMLEMKAPDLANIYVFLKNSQCHNLEKLFVQLPSIPSEALVDPFDYVGVEPPEDGLENLKVVKIVNFNWKRIEVQLVCFLLRKATSLRELLLVTPSLMIPSNAPGIQKADLLFLAEAGVNGKVIFRESDDAATQPFHSDVFADF</sequence>
<keyword evidence="2" id="KW-1185">Reference proteome</keyword>
<reference evidence="1" key="2">
    <citation type="submission" date="2025-09" db="UniProtKB">
        <authorList>
            <consortium name="EnsemblPlants"/>
        </authorList>
    </citation>
    <scope>IDENTIFICATION</scope>
</reference>
<accession>A0ACD5USQ3</accession>
<reference evidence="1" key="1">
    <citation type="submission" date="2021-05" db="EMBL/GenBank/DDBJ databases">
        <authorList>
            <person name="Scholz U."/>
            <person name="Mascher M."/>
            <person name="Fiebig A."/>
        </authorList>
    </citation>
    <scope>NUCLEOTIDE SEQUENCE [LARGE SCALE GENOMIC DNA]</scope>
</reference>